<dbReference type="EC" id="2.4.1.-" evidence="5"/>
<dbReference type="Pfam" id="PF00535">
    <property type="entry name" value="Glycos_transf_2"/>
    <property type="match status" value="1"/>
</dbReference>
<dbReference type="CDD" id="cd02525">
    <property type="entry name" value="Succinoglycan_BP_ExoA"/>
    <property type="match status" value="1"/>
</dbReference>
<feature type="domain" description="Glycosyltransferase 2-like" evidence="4">
    <location>
        <begin position="4"/>
        <end position="174"/>
    </location>
</feature>
<dbReference type="RefSeq" id="WP_020435745.1">
    <property type="nucleotide sequence ID" value="NZ_CZBR01000001.1"/>
</dbReference>
<organism evidence="5 6">
    <name type="scientific">[Ruminococcus] torques</name>
    <dbReference type="NCBI Taxonomy" id="33039"/>
    <lineage>
        <taxon>Bacteria</taxon>
        <taxon>Bacillati</taxon>
        <taxon>Bacillota</taxon>
        <taxon>Clostridia</taxon>
        <taxon>Lachnospirales</taxon>
        <taxon>Lachnospiraceae</taxon>
        <taxon>Mediterraneibacter</taxon>
    </lineage>
</organism>
<dbReference type="PANTHER" id="PTHR43630">
    <property type="entry name" value="POLY-BETA-1,6-N-ACETYL-D-GLUCOSAMINE SYNTHASE"/>
    <property type="match status" value="1"/>
</dbReference>
<evidence type="ECO:0000256" key="2">
    <source>
        <dbReference type="ARBA" id="ARBA00022676"/>
    </source>
</evidence>
<comment type="similarity">
    <text evidence="1">Belongs to the glycosyltransferase 2 family.</text>
</comment>
<evidence type="ECO:0000256" key="3">
    <source>
        <dbReference type="ARBA" id="ARBA00022679"/>
    </source>
</evidence>
<dbReference type="InterPro" id="IPR001173">
    <property type="entry name" value="Glyco_trans_2-like"/>
</dbReference>
<reference evidence="5 6" key="1">
    <citation type="submission" date="2015-09" db="EMBL/GenBank/DDBJ databases">
        <authorList>
            <consortium name="Pathogen Informatics"/>
        </authorList>
    </citation>
    <scope>NUCLEOTIDE SEQUENCE [LARGE SCALE GENOMIC DNA]</scope>
    <source>
        <strain evidence="5 6">2789STDY5834889</strain>
    </source>
</reference>
<evidence type="ECO:0000313" key="5">
    <source>
        <dbReference type="EMBL" id="CUQ81026.1"/>
    </source>
</evidence>
<dbReference type="OrthoDB" id="9768769at2"/>
<protein>
    <submittedName>
        <fullName evidence="5">Poly-beta-1,6-N-acetyl-D-glucosamine synthase</fullName>
        <ecNumber evidence="5">2.4.1.-</ecNumber>
    </submittedName>
</protein>
<name>A0A174Z9Z9_9FIRM</name>
<keyword evidence="3 5" id="KW-0808">Transferase</keyword>
<keyword evidence="2 5" id="KW-0328">Glycosyltransferase</keyword>
<dbReference type="Proteomes" id="UP000078383">
    <property type="component" value="Unassembled WGS sequence"/>
</dbReference>
<dbReference type="SUPFAM" id="SSF53448">
    <property type="entry name" value="Nucleotide-diphospho-sugar transferases"/>
    <property type="match status" value="1"/>
</dbReference>
<dbReference type="GeneID" id="303257682"/>
<dbReference type="EMBL" id="CZBX01000001">
    <property type="protein sequence ID" value="CUQ81026.1"/>
    <property type="molecule type" value="Genomic_DNA"/>
</dbReference>
<evidence type="ECO:0000256" key="1">
    <source>
        <dbReference type="ARBA" id="ARBA00006739"/>
    </source>
</evidence>
<proteinExistence type="inferred from homology"/>
<dbReference type="InterPro" id="IPR029044">
    <property type="entry name" value="Nucleotide-diphossugar_trans"/>
</dbReference>
<dbReference type="GO" id="GO:0016757">
    <property type="term" value="F:glycosyltransferase activity"/>
    <property type="evidence" value="ECO:0007669"/>
    <property type="project" value="UniProtKB-KW"/>
</dbReference>
<evidence type="ECO:0000313" key="6">
    <source>
        <dbReference type="Proteomes" id="UP000078383"/>
    </source>
</evidence>
<dbReference type="Gene3D" id="3.90.550.10">
    <property type="entry name" value="Spore Coat Polysaccharide Biosynthesis Protein SpsA, Chain A"/>
    <property type="match status" value="1"/>
</dbReference>
<evidence type="ECO:0000259" key="4">
    <source>
        <dbReference type="Pfam" id="PF00535"/>
    </source>
</evidence>
<dbReference type="AlphaFoldDB" id="A0A174Z9Z9"/>
<dbReference type="PANTHER" id="PTHR43630:SF1">
    <property type="entry name" value="POLY-BETA-1,6-N-ACETYL-D-GLUCOSAMINE SYNTHASE"/>
    <property type="match status" value="1"/>
</dbReference>
<sequence length="337" mass="38350">MLVSFCVIAYNEEKALDSLFKDIIAQDYPHGNIEVILVNAMSTDQTRRKMEHFSEEDHGFRRVVVLDNAKKIQAAGWNVAITASKGDIILRIDAHTMIPHDFVSKNVQCILSGENVTGGRRPNVVEEETPWKHTLLLAESSMFGSSIAPYRKGNHKTYVKSVFHGAYRKEVFEKAGLFNENLGRTEDNEMHYRIRKAGYKICFNPDIISYQNIRNSWCGMLKQKYGNGHWIGLTLGVCPGCFSIHHFVPLAFVFALILTGIIALLGNTGMLVCLCILYVIVDLLMSVLAVQRQKWYNYYLMLPLIFLSLHLAYGVGTLIGIIEMPFWVRKIKRDKNE</sequence>
<gene>
    <name evidence="5" type="primary">pgaC</name>
    <name evidence="5" type="ORF">ERS852502_00187</name>
</gene>
<accession>A0A174Z9Z9</accession>